<evidence type="ECO:0000256" key="2">
    <source>
        <dbReference type="ARBA" id="ARBA00023157"/>
    </source>
</evidence>
<comment type="caution">
    <text evidence="6">The sequence shown here is derived from an EMBL/GenBank/DDBJ whole genome shotgun (WGS) entry which is preliminary data.</text>
</comment>
<evidence type="ECO:0000256" key="3">
    <source>
        <dbReference type="ARBA" id="ARBA00038471"/>
    </source>
</evidence>
<sequence length="187" mass="20251">MAGNQVNLLLIISIALLTMAPILHQANAAVDVANKWCRRTTHSATCLSIVEADRRAHLKHSPNGIATILTDKALATAAAISIKIAKLLETATNRHEVAALKSCFAGYSGAITSLRSAYFKVINRQTYSSLVADISNANDEPRDCELTFQEPPAVRSPITAENERLRDICDTTLEIINLVVCKSSSFC</sequence>
<feature type="domain" description="Pectinesterase inhibitor" evidence="5">
    <location>
        <begin position="28"/>
        <end position="175"/>
    </location>
</feature>
<evidence type="ECO:0000259" key="5">
    <source>
        <dbReference type="SMART" id="SM00856"/>
    </source>
</evidence>
<evidence type="ECO:0000313" key="7">
    <source>
        <dbReference type="Proteomes" id="UP001318860"/>
    </source>
</evidence>
<feature type="chain" id="PRO_5046026450" description="Pectinesterase inhibitor domain-containing protein" evidence="4">
    <location>
        <begin position="29"/>
        <end position="187"/>
    </location>
</feature>
<dbReference type="InterPro" id="IPR006501">
    <property type="entry name" value="Pectinesterase_inhib_dom"/>
</dbReference>
<evidence type="ECO:0000256" key="1">
    <source>
        <dbReference type="ARBA" id="ARBA00022729"/>
    </source>
</evidence>
<proteinExistence type="inferred from homology"/>
<reference evidence="6 7" key="1">
    <citation type="journal article" date="2021" name="Comput. Struct. Biotechnol. J.">
        <title>De novo genome assembly of the potent medicinal plant Rehmannia glutinosa using nanopore technology.</title>
        <authorList>
            <person name="Ma L."/>
            <person name="Dong C."/>
            <person name="Song C."/>
            <person name="Wang X."/>
            <person name="Zheng X."/>
            <person name="Niu Y."/>
            <person name="Chen S."/>
            <person name="Feng W."/>
        </authorList>
    </citation>
    <scope>NUCLEOTIDE SEQUENCE [LARGE SCALE GENOMIC DNA]</scope>
    <source>
        <strain evidence="6">DH-2019</strain>
    </source>
</reference>
<evidence type="ECO:0000256" key="4">
    <source>
        <dbReference type="SAM" id="SignalP"/>
    </source>
</evidence>
<dbReference type="PANTHER" id="PTHR36710:SF18">
    <property type="entry name" value="PECTINESTERASE INHIBITOR 5-RELATED"/>
    <property type="match status" value="1"/>
</dbReference>
<dbReference type="InterPro" id="IPR035513">
    <property type="entry name" value="Invertase/methylesterase_inhib"/>
</dbReference>
<dbReference type="Pfam" id="PF04043">
    <property type="entry name" value="PMEI"/>
    <property type="match status" value="1"/>
</dbReference>
<dbReference type="InterPro" id="IPR052421">
    <property type="entry name" value="PCW_Enzyme_Inhibitor"/>
</dbReference>
<organism evidence="6 7">
    <name type="scientific">Rehmannia glutinosa</name>
    <name type="common">Chinese foxglove</name>
    <dbReference type="NCBI Taxonomy" id="99300"/>
    <lineage>
        <taxon>Eukaryota</taxon>
        <taxon>Viridiplantae</taxon>
        <taxon>Streptophyta</taxon>
        <taxon>Embryophyta</taxon>
        <taxon>Tracheophyta</taxon>
        <taxon>Spermatophyta</taxon>
        <taxon>Magnoliopsida</taxon>
        <taxon>eudicotyledons</taxon>
        <taxon>Gunneridae</taxon>
        <taxon>Pentapetalae</taxon>
        <taxon>asterids</taxon>
        <taxon>lamiids</taxon>
        <taxon>Lamiales</taxon>
        <taxon>Orobanchaceae</taxon>
        <taxon>Rehmannieae</taxon>
        <taxon>Rehmannia</taxon>
    </lineage>
</organism>
<dbReference type="CDD" id="cd14859">
    <property type="entry name" value="PMEI_like"/>
    <property type="match status" value="1"/>
</dbReference>
<dbReference type="SMART" id="SM00856">
    <property type="entry name" value="PMEI"/>
    <property type="match status" value="1"/>
</dbReference>
<keyword evidence="2" id="KW-1015">Disulfide bond</keyword>
<feature type="signal peptide" evidence="4">
    <location>
        <begin position="1"/>
        <end position="28"/>
    </location>
</feature>
<dbReference type="NCBIfam" id="TIGR01614">
    <property type="entry name" value="PME_inhib"/>
    <property type="match status" value="1"/>
</dbReference>
<dbReference type="EMBL" id="JABTTQ020003243">
    <property type="protein sequence ID" value="KAK6119230.1"/>
    <property type="molecule type" value="Genomic_DNA"/>
</dbReference>
<dbReference type="Proteomes" id="UP001318860">
    <property type="component" value="Unassembled WGS sequence"/>
</dbReference>
<evidence type="ECO:0000313" key="6">
    <source>
        <dbReference type="EMBL" id="KAK6119230.1"/>
    </source>
</evidence>
<keyword evidence="1 4" id="KW-0732">Signal</keyword>
<name>A0ABR0UAP7_REHGL</name>
<gene>
    <name evidence="6" type="ORF">DH2020_047045</name>
</gene>
<accession>A0ABR0UAP7</accession>
<dbReference type="PANTHER" id="PTHR36710">
    <property type="entry name" value="PECTINESTERASE INHIBITOR-LIKE"/>
    <property type="match status" value="1"/>
</dbReference>
<dbReference type="SUPFAM" id="SSF101148">
    <property type="entry name" value="Plant invertase/pectin methylesterase inhibitor"/>
    <property type="match status" value="1"/>
</dbReference>
<keyword evidence="7" id="KW-1185">Reference proteome</keyword>
<dbReference type="Gene3D" id="1.20.140.40">
    <property type="entry name" value="Invertase/pectin methylesterase inhibitor family protein"/>
    <property type="match status" value="1"/>
</dbReference>
<comment type="similarity">
    <text evidence="3">Belongs to the PMEI family.</text>
</comment>
<protein>
    <recommendedName>
        <fullName evidence="5">Pectinesterase inhibitor domain-containing protein</fullName>
    </recommendedName>
</protein>